<proteinExistence type="predicted"/>
<dbReference type="Proteomes" id="UP000052982">
    <property type="component" value="Unassembled WGS sequence"/>
</dbReference>
<feature type="region of interest" description="Disordered" evidence="1">
    <location>
        <begin position="1"/>
        <end position="44"/>
    </location>
</feature>
<feature type="compositionally biased region" description="Low complexity" evidence="1">
    <location>
        <begin position="91"/>
        <end position="101"/>
    </location>
</feature>
<evidence type="ECO:0000256" key="1">
    <source>
        <dbReference type="SAM" id="MobiDB-lite"/>
    </source>
</evidence>
<sequence length="121" mass="12581">MVRWSGDVPDAAVPGDRPRQPGAAEPVVGAVEAEDVEGPKTSRVHIRRRISTVSARRAMPSADGTRARPYASYPVIAGAGSRPWSTGSAVSSSTPGPGSRGCPRRRSPSLVDGLEDHGPVT</sequence>
<gene>
    <name evidence="2" type="ORF">AQJ64_03170</name>
</gene>
<organism evidence="2 3">
    <name type="scientific">Streptomyces griseoruber</name>
    <dbReference type="NCBI Taxonomy" id="1943"/>
    <lineage>
        <taxon>Bacteria</taxon>
        <taxon>Bacillati</taxon>
        <taxon>Actinomycetota</taxon>
        <taxon>Actinomycetes</taxon>
        <taxon>Kitasatosporales</taxon>
        <taxon>Streptomycetaceae</taxon>
        <taxon>Streptomyces</taxon>
    </lineage>
</organism>
<feature type="compositionally biased region" description="Low complexity" evidence="1">
    <location>
        <begin position="21"/>
        <end position="31"/>
    </location>
</feature>
<dbReference type="EMBL" id="LMWW01000005">
    <property type="protein sequence ID" value="KUN88281.1"/>
    <property type="molecule type" value="Genomic_DNA"/>
</dbReference>
<evidence type="ECO:0000313" key="2">
    <source>
        <dbReference type="EMBL" id="KUN88281.1"/>
    </source>
</evidence>
<protein>
    <submittedName>
        <fullName evidence="2">Uncharacterized protein</fullName>
    </submittedName>
</protein>
<name>A0A101T9R7_9ACTN</name>
<accession>A0A101T9R7</accession>
<comment type="caution">
    <text evidence="2">The sequence shown here is derived from an EMBL/GenBank/DDBJ whole genome shotgun (WGS) entry which is preliminary data.</text>
</comment>
<feature type="region of interest" description="Disordered" evidence="1">
    <location>
        <begin position="76"/>
        <end position="121"/>
    </location>
</feature>
<evidence type="ECO:0000313" key="3">
    <source>
        <dbReference type="Proteomes" id="UP000052982"/>
    </source>
</evidence>
<reference evidence="2 3" key="1">
    <citation type="submission" date="2015-10" db="EMBL/GenBank/DDBJ databases">
        <title>Draft genome sequence of Streptomyces griseoruber DSM 40281, type strain for the species Streptomyces griseoruber.</title>
        <authorList>
            <person name="Ruckert C."/>
            <person name="Winkler A."/>
            <person name="Kalinowski J."/>
            <person name="Kampfer P."/>
            <person name="Glaeser S."/>
        </authorList>
    </citation>
    <scope>NUCLEOTIDE SEQUENCE [LARGE SCALE GENOMIC DNA]</scope>
    <source>
        <strain evidence="2 3">DSM 40281</strain>
    </source>
</reference>
<keyword evidence="3" id="KW-1185">Reference proteome</keyword>
<dbReference type="AlphaFoldDB" id="A0A101T9R7"/>